<comment type="caution">
    <text evidence="1">The sequence shown here is derived from an EMBL/GenBank/DDBJ whole genome shotgun (WGS) entry which is preliminary data.</text>
</comment>
<name>A0ACC0TX64_9AGAM</name>
<reference evidence="1" key="1">
    <citation type="submission" date="2021-03" db="EMBL/GenBank/DDBJ databases">
        <title>Evolutionary priming and transition to the ectomycorrhizal habit in an iconic lineage of mushroom-forming fungi: is preadaptation a requirement?</title>
        <authorList>
            <consortium name="DOE Joint Genome Institute"/>
            <person name="Looney B.P."/>
            <person name="Miyauchi S."/>
            <person name="Morin E."/>
            <person name="Drula E."/>
            <person name="Courty P.E."/>
            <person name="Chicoki N."/>
            <person name="Fauchery L."/>
            <person name="Kohler A."/>
            <person name="Kuo A."/>
            <person name="LaButti K."/>
            <person name="Pangilinan J."/>
            <person name="Lipzen A."/>
            <person name="Riley R."/>
            <person name="Andreopoulos W."/>
            <person name="He G."/>
            <person name="Johnson J."/>
            <person name="Barry K.W."/>
            <person name="Grigoriev I.V."/>
            <person name="Nagy L."/>
            <person name="Hibbett D."/>
            <person name="Henrissat B."/>
            <person name="Matheny P.B."/>
            <person name="Labbe J."/>
            <person name="Martin A.F."/>
        </authorList>
    </citation>
    <scope>NUCLEOTIDE SEQUENCE</scope>
    <source>
        <strain evidence="1">BPL698</strain>
    </source>
</reference>
<dbReference type="EMBL" id="JAGFNK010000346">
    <property type="protein sequence ID" value="KAI9452199.1"/>
    <property type="molecule type" value="Genomic_DNA"/>
</dbReference>
<sequence length="212" mass="23797">MATFKLHGHPMSTCTRRAALIARERDIPYELVPIQFMAPELKQSAHLEFQPFGQMPYIVAQDDGFTLFESRAIGRYFATLGSGPELIPTEPKAHARFEQAASVEYSQFDPIAAVILFEKVVKPFCGATPNEELVGKLLPLLESKLDGFERILGKQKYLAGDGLTLADLFFIPHGSIIFEKLGYGNLEKRPNVQRWWKDISSRPSWQAVKDGA</sequence>
<organism evidence="1 2">
    <name type="scientific">Russula earlei</name>
    <dbReference type="NCBI Taxonomy" id="71964"/>
    <lineage>
        <taxon>Eukaryota</taxon>
        <taxon>Fungi</taxon>
        <taxon>Dikarya</taxon>
        <taxon>Basidiomycota</taxon>
        <taxon>Agaricomycotina</taxon>
        <taxon>Agaricomycetes</taxon>
        <taxon>Russulales</taxon>
        <taxon>Russulaceae</taxon>
        <taxon>Russula</taxon>
    </lineage>
</organism>
<proteinExistence type="predicted"/>
<accession>A0ACC0TX64</accession>
<keyword evidence="2" id="KW-1185">Reference proteome</keyword>
<protein>
    <submittedName>
        <fullName evidence="1">Glutathione S-transferase-like protein</fullName>
    </submittedName>
</protein>
<dbReference type="Proteomes" id="UP001207468">
    <property type="component" value="Unassembled WGS sequence"/>
</dbReference>
<evidence type="ECO:0000313" key="1">
    <source>
        <dbReference type="EMBL" id="KAI9452199.1"/>
    </source>
</evidence>
<gene>
    <name evidence="1" type="ORF">F5148DRAFT_1300986</name>
</gene>
<evidence type="ECO:0000313" key="2">
    <source>
        <dbReference type="Proteomes" id="UP001207468"/>
    </source>
</evidence>